<dbReference type="EMBL" id="GEDG01026705">
    <property type="protein sequence ID" value="JAP14344.1"/>
    <property type="molecule type" value="Transcribed_RNA"/>
</dbReference>
<protein>
    <submittedName>
        <fullName evidence="1">Putative ovule protein</fullName>
    </submittedName>
</protein>
<reference evidence="1" key="1">
    <citation type="submission" date="2015-12" db="EMBL/GenBank/DDBJ databases">
        <title>Gene expression during late stages of embryo sac development: a critical building block for successful pollen-pistil interactions.</title>
        <authorList>
            <person name="Liu Y."/>
            <person name="Joly V."/>
            <person name="Sabar M."/>
            <person name="Matton D.P."/>
        </authorList>
    </citation>
    <scope>NUCLEOTIDE SEQUENCE</scope>
</reference>
<organism evidence="1">
    <name type="scientific">Solanum chacoense</name>
    <name type="common">Chaco potato</name>
    <dbReference type="NCBI Taxonomy" id="4108"/>
    <lineage>
        <taxon>Eukaryota</taxon>
        <taxon>Viridiplantae</taxon>
        <taxon>Streptophyta</taxon>
        <taxon>Embryophyta</taxon>
        <taxon>Tracheophyta</taxon>
        <taxon>Spermatophyta</taxon>
        <taxon>Magnoliopsida</taxon>
        <taxon>eudicotyledons</taxon>
        <taxon>Gunneridae</taxon>
        <taxon>Pentapetalae</taxon>
        <taxon>asterids</taxon>
        <taxon>lamiids</taxon>
        <taxon>Solanales</taxon>
        <taxon>Solanaceae</taxon>
        <taxon>Solanoideae</taxon>
        <taxon>Solaneae</taxon>
        <taxon>Solanum</taxon>
    </lineage>
</organism>
<sequence length="61" mass="7507">MYTKVVKKDNSFFSFYQHLKNVNLKRLFNPRKSKDCWPQEEINKTRTRKDEADVEAFNMQY</sequence>
<dbReference type="AlphaFoldDB" id="A0A0V0H1X4"/>
<proteinExistence type="predicted"/>
<evidence type="ECO:0000313" key="1">
    <source>
        <dbReference type="EMBL" id="JAP14344.1"/>
    </source>
</evidence>
<name>A0A0V0H1X4_SOLCH</name>
<accession>A0A0V0H1X4</accession>